<proteinExistence type="predicted"/>
<organism evidence="1 2">
    <name type="scientific">Bacillus safensis</name>
    <dbReference type="NCBI Taxonomy" id="561879"/>
    <lineage>
        <taxon>Bacteria</taxon>
        <taxon>Bacillati</taxon>
        <taxon>Bacillota</taxon>
        <taxon>Bacilli</taxon>
        <taxon>Bacillales</taxon>
        <taxon>Bacillaceae</taxon>
        <taxon>Bacillus</taxon>
    </lineage>
</organism>
<protein>
    <submittedName>
        <fullName evidence="1">Uncharacterized protein</fullName>
    </submittedName>
</protein>
<evidence type="ECO:0000313" key="1">
    <source>
        <dbReference type="EMBL" id="BBP92011.1"/>
    </source>
</evidence>
<sequence length="88" mass="10121">MLLVSFDSPLNDEIKAEAAKSGDDASTHSSGLIKRLSKKVETFYFKDAQKDHPLKKQLLHPLLIEKKRRCLFCHGSLHRTHCIRYICI</sequence>
<dbReference type="Proteomes" id="UP000464658">
    <property type="component" value="Chromosome"/>
</dbReference>
<evidence type="ECO:0000313" key="2">
    <source>
        <dbReference type="Proteomes" id="UP000464658"/>
    </source>
</evidence>
<name>A0A5S9MGC2_BACIA</name>
<reference evidence="1 2" key="1">
    <citation type="submission" date="2019-12" db="EMBL/GenBank/DDBJ databases">
        <title>Full genome sequence of a Bacillus safensis strain isolated from commercially available natto in Indonesia.</title>
        <authorList>
            <person name="Yoshida M."/>
            <person name="Uomi M."/>
            <person name="Waturangi D."/>
            <person name="Ekaputri J.J."/>
            <person name="Setiamarga D.H.E."/>
        </authorList>
    </citation>
    <scope>NUCLEOTIDE SEQUENCE [LARGE SCALE GENOMIC DNA]</scope>
    <source>
        <strain evidence="1 2">IDN1</strain>
    </source>
</reference>
<dbReference type="EMBL" id="AP021906">
    <property type="protein sequence ID" value="BBP92011.1"/>
    <property type="molecule type" value="Genomic_DNA"/>
</dbReference>
<gene>
    <name evidence="1" type="ORF">BsIDN1_56290</name>
</gene>
<dbReference type="AlphaFoldDB" id="A0A5S9MGC2"/>
<accession>A0A5S9MGC2</accession>